<dbReference type="EMBL" id="CATQJL010000326">
    <property type="protein sequence ID" value="CAJ0610168.1"/>
    <property type="molecule type" value="Genomic_DNA"/>
</dbReference>
<keyword evidence="2" id="KW-1185">Reference proteome</keyword>
<evidence type="ECO:0000313" key="1">
    <source>
        <dbReference type="EMBL" id="CAJ0610168.1"/>
    </source>
</evidence>
<protein>
    <submittedName>
        <fullName evidence="1">Uncharacterized protein</fullName>
    </submittedName>
</protein>
<gene>
    <name evidence="1" type="ORF">CYNAS_LOCUS22151</name>
</gene>
<organism evidence="1 2">
    <name type="scientific">Cylicocyclus nassatus</name>
    <name type="common">Nematode worm</name>
    <dbReference type="NCBI Taxonomy" id="53992"/>
    <lineage>
        <taxon>Eukaryota</taxon>
        <taxon>Metazoa</taxon>
        <taxon>Ecdysozoa</taxon>
        <taxon>Nematoda</taxon>
        <taxon>Chromadorea</taxon>
        <taxon>Rhabditida</taxon>
        <taxon>Rhabditina</taxon>
        <taxon>Rhabditomorpha</taxon>
        <taxon>Strongyloidea</taxon>
        <taxon>Strongylidae</taxon>
        <taxon>Cylicocyclus</taxon>
    </lineage>
</organism>
<name>A0AA36HGG5_CYLNA</name>
<proteinExistence type="predicted"/>
<evidence type="ECO:0000313" key="2">
    <source>
        <dbReference type="Proteomes" id="UP001176961"/>
    </source>
</evidence>
<dbReference type="Proteomes" id="UP001176961">
    <property type="component" value="Unassembled WGS sequence"/>
</dbReference>
<reference evidence="1" key="1">
    <citation type="submission" date="2023-07" db="EMBL/GenBank/DDBJ databases">
        <authorList>
            <consortium name="CYATHOMIX"/>
        </authorList>
    </citation>
    <scope>NUCLEOTIDE SEQUENCE</scope>
    <source>
        <strain evidence="1">N/A</strain>
    </source>
</reference>
<sequence length="98" mass="11027">MKSFSKFSIYMLGALPSTGQKSVSRPEGCVETTLGYDWFREKPVSAIQAADREKIFKATLQHAVGTRNVVTVHDIERHLPISRPHANHAQFRIIEGSF</sequence>
<dbReference type="AlphaFoldDB" id="A0AA36HGG5"/>
<accession>A0AA36HGG5</accession>
<comment type="caution">
    <text evidence="1">The sequence shown here is derived from an EMBL/GenBank/DDBJ whole genome shotgun (WGS) entry which is preliminary data.</text>
</comment>